<sequence>MNVNGVSLLSKADHGDESISAFTVTREAPLGRLIWIRKGSPAPPNSSSPRSSPDRERGTLSPDPEWLSPFPEELPDGLVDGLPAPLMPIDRCSDPRSEVNEARPSGGDGSLVVLDDSISGSASCMADPEVAGNCDPLTSWEGSSISVLASSMALSSLSEVWICGGTNDQSWPNHLTKIFGVEIEIVAPV</sequence>
<feature type="compositionally biased region" description="Basic and acidic residues" evidence="1">
    <location>
        <begin position="91"/>
        <end position="101"/>
    </location>
</feature>
<evidence type="ECO:0000313" key="2">
    <source>
        <dbReference type="EMBL" id="GMF21510.1"/>
    </source>
</evidence>
<dbReference type="Proteomes" id="UP001165121">
    <property type="component" value="Unassembled WGS sequence"/>
</dbReference>
<organism evidence="2 3">
    <name type="scientific">Phytophthora fragariaefolia</name>
    <dbReference type="NCBI Taxonomy" id="1490495"/>
    <lineage>
        <taxon>Eukaryota</taxon>
        <taxon>Sar</taxon>
        <taxon>Stramenopiles</taxon>
        <taxon>Oomycota</taxon>
        <taxon>Peronosporomycetes</taxon>
        <taxon>Peronosporales</taxon>
        <taxon>Peronosporaceae</taxon>
        <taxon>Phytophthora</taxon>
    </lineage>
</organism>
<evidence type="ECO:0000256" key="1">
    <source>
        <dbReference type="SAM" id="MobiDB-lite"/>
    </source>
</evidence>
<protein>
    <submittedName>
        <fullName evidence="2">Unnamed protein product</fullName>
    </submittedName>
</protein>
<accession>A0A9W6TWS0</accession>
<proteinExistence type="predicted"/>
<dbReference type="EMBL" id="BSXT01000228">
    <property type="protein sequence ID" value="GMF21510.1"/>
    <property type="molecule type" value="Genomic_DNA"/>
</dbReference>
<comment type="caution">
    <text evidence="2">The sequence shown here is derived from an EMBL/GenBank/DDBJ whole genome shotgun (WGS) entry which is preliminary data.</text>
</comment>
<dbReference type="AlphaFoldDB" id="A0A9W6TWS0"/>
<feature type="region of interest" description="Disordered" evidence="1">
    <location>
        <begin position="36"/>
        <end position="74"/>
    </location>
</feature>
<evidence type="ECO:0000313" key="3">
    <source>
        <dbReference type="Proteomes" id="UP001165121"/>
    </source>
</evidence>
<gene>
    <name evidence="2" type="ORF">Pfra01_000288400</name>
</gene>
<name>A0A9W6TWS0_9STRA</name>
<keyword evidence="3" id="KW-1185">Reference proteome</keyword>
<reference evidence="2" key="1">
    <citation type="submission" date="2023-04" db="EMBL/GenBank/DDBJ databases">
        <title>Phytophthora fragariaefolia NBRC 109709.</title>
        <authorList>
            <person name="Ichikawa N."/>
            <person name="Sato H."/>
            <person name="Tonouchi N."/>
        </authorList>
    </citation>
    <scope>NUCLEOTIDE SEQUENCE</scope>
    <source>
        <strain evidence="2">NBRC 109709</strain>
    </source>
</reference>
<feature type="region of interest" description="Disordered" evidence="1">
    <location>
        <begin position="91"/>
        <end position="111"/>
    </location>
</feature>